<organism evidence="3 4">
    <name type="scientific">Sinobacterium caligoides</name>
    <dbReference type="NCBI Taxonomy" id="933926"/>
    <lineage>
        <taxon>Bacteria</taxon>
        <taxon>Pseudomonadati</taxon>
        <taxon>Pseudomonadota</taxon>
        <taxon>Gammaproteobacteria</taxon>
        <taxon>Cellvibrionales</taxon>
        <taxon>Spongiibacteraceae</taxon>
        <taxon>Sinobacterium</taxon>
    </lineage>
</organism>
<evidence type="ECO:0000313" key="4">
    <source>
        <dbReference type="Proteomes" id="UP000275394"/>
    </source>
</evidence>
<comment type="caution">
    <text evidence="3">The sequence shown here is derived from an EMBL/GenBank/DDBJ whole genome shotgun (WGS) entry which is preliminary data.</text>
</comment>
<dbReference type="Pfam" id="PF13511">
    <property type="entry name" value="DUF4124"/>
    <property type="match status" value="1"/>
</dbReference>
<dbReference type="AlphaFoldDB" id="A0A3N2E013"/>
<feature type="compositionally biased region" description="Basic and acidic residues" evidence="1">
    <location>
        <begin position="66"/>
        <end position="107"/>
    </location>
</feature>
<protein>
    <submittedName>
        <fullName evidence="3">Uncharacterized protein DUF4124</fullName>
    </submittedName>
</protein>
<dbReference type="InterPro" id="IPR025392">
    <property type="entry name" value="DUF4124"/>
</dbReference>
<feature type="region of interest" description="Disordered" evidence="1">
    <location>
        <begin position="57"/>
        <end position="137"/>
    </location>
</feature>
<accession>A0A3N2E013</accession>
<dbReference type="RefSeq" id="WP_123710986.1">
    <property type="nucleotide sequence ID" value="NZ_RKHR01000003.1"/>
</dbReference>
<proteinExistence type="predicted"/>
<reference evidence="3 4" key="1">
    <citation type="submission" date="2018-11" db="EMBL/GenBank/DDBJ databases">
        <title>Genomic Encyclopedia of Type Strains, Phase IV (KMG-IV): sequencing the most valuable type-strain genomes for metagenomic binning, comparative biology and taxonomic classification.</title>
        <authorList>
            <person name="Goeker M."/>
        </authorList>
    </citation>
    <scope>NUCLEOTIDE SEQUENCE [LARGE SCALE GENOMIC DNA]</scope>
    <source>
        <strain evidence="3 4">DSM 100316</strain>
    </source>
</reference>
<dbReference type="EMBL" id="RKHR01000003">
    <property type="protein sequence ID" value="ROS05039.1"/>
    <property type="molecule type" value="Genomic_DNA"/>
</dbReference>
<gene>
    <name evidence="3" type="ORF">EDC56_0561</name>
</gene>
<name>A0A3N2E013_9GAMM</name>
<keyword evidence="4" id="KW-1185">Reference proteome</keyword>
<dbReference type="Proteomes" id="UP000275394">
    <property type="component" value="Unassembled WGS sequence"/>
</dbReference>
<evidence type="ECO:0000256" key="1">
    <source>
        <dbReference type="SAM" id="MobiDB-lite"/>
    </source>
</evidence>
<evidence type="ECO:0000313" key="3">
    <source>
        <dbReference type="EMBL" id="ROS05039.1"/>
    </source>
</evidence>
<evidence type="ECO:0000259" key="2">
    <source>
        <dbReference type="Pfam" id="PF13511"/>
    </source>
</evidence>
<sequence>MFERFVPPLVAVIVAVTLQVPNSYAAKIYRTVNADGSVSYSDVEPKGGKTEAIPMPEVVNIQPLDDLSKQQIDDYQSEREEQAKDQQSQHDAIKKAKKELEKAKKALGEGSIFGEGDRTNTKNGSKPSQGYFDRVGKLENKVEEAKKALKEARKAQSK</sequence>
<feature type="domain" description="DUF4124" evidence="2">
    <location>
        <begin position="21"/>
        <end position="53"/>
    </location>
</feature>